<protein>
    <recommendedName>
        <fullName evidence="4">DoxX family membrane protein</fullName>
    </recommendedName>
</protein>
<evidence type="ECO:0000313" key="2">
    <source>
        <dbReference type="EMBL" id="RUL87956.1"/>
    </source>
</evidence>
<dbReference type="OrthoDB" id="7355622at2"/>
<comment type="caution">
    <text evidence="2">The sequence shown here is derived from an EMBL/GenBank/DDBJ whole genome shotgun (WGS) entry which is preliminary data.</text>
</comment>
<dbReference type="RefSeq" id="WP_126725077.1">
    <property type="nucleotide sequence ID" value="NZ_RYZH01000015.1"/>
</dbReference>
<sequence length="139" mass="15953">MDNARRIAASLFLLRITVFLVMLMWTIDKFVRPTHAASVYEHFYFLDGLGREVMYALGAAELVLLIGFVLGVRRRLTYGTVLLFHAVSTLSSFRQYLQPFEKGNLLFFAAWPMLGACFALYSLRDLDTLLRLPDRSRVP</sequence>
<accession>A0A432MLE5</accession>
<evidence type="ECO:0000256" key="1">
    <source>
        <dbReference type="SAM" id="Phobius"/>
    </source>
</evidence>
<organism evidence="2 3">
    <name type="scientific">Tautonia sociabilis</name>
    <dbReference type="NCBI Taxonomy" id="2080755"/>
    <lineage>
        <taxon>Bacteria</taxon>
        <taxon>Pseudomonadati</taxon>
        <taxon>Planctomycetota</taxon>
        <taxon>Planctomycetia</taxon>
        <taxon>Isosphaerales</taxon>
        <taxon>Isosphaeraceae</taxon>
        <taxon>Tautonia</taxon>
    </lineage>
</organism>
<dbReference type="Proteomes" id="UP000280296">
    <property type="component" value="Unassembled WGS sequence"/>
</dbReference>
<feature type="transmembrane region" description="Helical" evidence="1">
    <location>
        <begin position="7"/>
        <end position="27"/>
    </location>
</feature>
<feature type="transmembrane region" description="Helical" evidence="1">
    <location>
        <begin position="53"/>
        <end position="72"/>
    </location>
</feature>
<keyword evidence="1" id="KW-1133">Transmembrane helix</keyword>
<evidence type="ECO:0000313" key="3">
    <source>
        <dbReference type="Proteomes" id="UP000280296"/>
    </source>
</evidence>
<dbReference type="AlphaFoldDB" id="A0A432MLE5"/>
<name>A0A432MLE5_9BACT</name>
<reference evidence="2 3" key="2">
    <citation type="submission" date="2019-01" db="EMBL/GenBank/DDBJ databases">
        <title>Tautonia sociabilis, a novel thermotolerant planctomycete of Isosphaeraceae family, isolated from a 4000 m deep subterranean habitat.</title>
        <authorList>
            <person name="Kovaleva O.L."/>
            <person name="Elcheninov A.G."/>
            <person name="Van Heerden E."/>
            <person name="Toshchakov S.V."/>
            <person name="Novikov A."/>
            <person name="Bonch-Osmolovskaya E.A."/>
            <person name="Kublanov I.V."/>
        </authorList>
    </citation>
    <scope>NUCLEOTIDE SEQUENCE [LARGE SCALE GENOMIC DNA]</scope>
    <source>
        <strain evidence="2 3">GM2012</strain>
    </source>
</reference>
<keyword evidence="3" id="KW-1185">Reference proteome</keyword>
<evidence type="ECO:0008006" key="4">
    <source>
        <dbReference type="Google" id="ProtNLM"/>
    </source>
</evidence>
<proteinExistence type="predicted"/>
<keyword evidence="1" id="KW-0472">Membrane</keyword>
<gene>
    <name evidence="2" type="ORF">TsocGM_09535</name>
</gene>
<reference evidence="2 3" key="1">
    <citation type="submission" date="2018-12" db="EMBL/GenBank/DDBJ databases">
        <authorList>
            <person name="Toschakov S.V."/>
        </authorList>
    </citation>
    <scope>NUCLEOTIDE SEQUENCE [LARGE SCALE GENOMIC DNA]</scope>
    <source>
        <strain evidence="2 3">GM2012</strain>
    </source>
</reference>
<feature type="transmembrane region" description="Helical" evidence="1">
    <location>
        <begin position="103"/>
        <end position="123"/>
    </location>
</feature>
<dbReference type="EMBL" id="RYZH01000015">
    <property type="protein sequence ID" value="RUL87956.1"/>
    <property type="molecule type" value="Genomic_DNA"/>
</dbReference>
<keyword evidence="1" id="KW-0812">Transmembrane</keyword>